<evidence type="ECO:0000256" key="1">
    <source>
        <dbReference type="SAM" id="Phobius"/>
    </source>
</evidence>
<evidence type="ECO:0000313" key="3">
    <source>
        <dbReference type="Proteomes" id="UP000470446"/>
    </source>
</evidence>
<gene>
    <name evidence="2" type="ORF">G3I32_30210</name>
</gene>
<keyword evidence="1" id="KW-0472">Membrane</keyword>
<reference evidence="2 3" key="1">
    <citation type="submission" date="2020-01" db="EMBL/GenBank/DDBJ databases">
        <title>Insect and environment-associated Actinomycetes.</title>
        <authorList>
            <person name="Currrie C."/>
            <person name="Chevrette M."/>
            <person name="Carlson C."/>
            <person name="Stubbendieck R."/>
            <person name="Wendt-Pienkowski E."/>
        </authorList>
    </citation>
    <scope>NUCLEOTIDE SEQUENCE [LARGE SCALE GENOMIC DNA]</scope>
    <source>
        <strain evidence="2 3">SID14163</strain>
    </source>
</reference>
<name>A0A7K3PV68_9ACTN</name>
<organism evidence="2 3">
    <name type="scientific">Streptomyces coelicoflavus</name>
    <dbReference type="NCBI Taxonomy" id="285562"/>
    <lineage>
        <taxon>Bacteria</taxon>
        <taxon>Bacillati</taxon>
        <taxon>Actinomycetota</taxon>
        <taxon>Actinomycetes</taxon>
        <taxon>Kitasatosporales</taxon>
        <taxon>Streptomycetaceae</taxon>
        <taxon>Streptomyces</taxon>
    </lineage>
</organism>
<comment type="caution">
    <text evidence="2">The sequence shown here is derived from an EMBL/GenBank/DDBJ whole genome shotgun (WGS) entry which is preliminary data.</text>
</comment>
<evidence type="ECO:0000313" key="2">
    <source>
        <dbReference type="EMBL" id="NEB13059.1"/>
    </source>
</evidence>
<dbReference type="AlphaFoldDB" id="A0A7K3PV68"/>
<dbReference type="Proteomes" id="UP000470446">
    <property type="component" value="Unassembled WGS sequence"/>
</dbReference>
<proteinExistence type="predicted"/>
<sequence>MSGQHHDEGHTVAGWTGTALGTVGTVVTGLGIIGWRPGLWAGPGLILLAVLATWGLHLAGWGKGPGVRGPDQRGIGVRDASAREGHAGCLGCRLAGRGRHSGASHSGLGSGR</sequence>
<keyword evidence="1" id="KW-0812">Transmembrane</keyword>
<protein>
    <submittedName>
        <fullName evidence="2">Uncharacterized protein</fullName>
    </submittedName>
</protein>
<feature type="transmembrane region" description="Helical" evidence="1">
    <location>
        <begin position="39"/>
        <end position="59"/>
    </location>
</feature>
<dbReference type="RefSeq" id="WP_164248511.1">
    <property type="nucleotide sequence ID" value="NZ_JAAGMA010000804.1"/>
</dbReference>
<dbReference type="EMBL" id="JAAGMA010000804">
    <property type="protein sequence ID" value="NEB13059.1"/>
    <property type="molecule type" value="Genomic_DNA"/>
</dbReference>
<keyword evidence="1" id="KW-1133">Transmembrane helix</keyword>
<dbReference type="NCBIfam" id="NF041681">
    <property type="entry name" value="HGxxPAAW"/>
    <property type="match status" value="1"/>
</dbReference>
<feature type="transmembrane region" description="Helical" evidence="1">
    <location>
        <begin position="12"/>
        <end position="33"/>
    </location>
</feature>
<accession>A0A7K3PV68</accession>